<name>A0ACD3SQZ9_9BURK</name>
<evidence type="ECO:0000313" key="1">
    <source>
        <dbReference type="EMBL" id="TMS58596.1"/>
    </source>
</evidence>
<protein>
    <submittedName>
        <fullName evidence="1">Tripartite tricarboxylate transporter substrate binding protein</fullName>
    </submittedName>
</protein>
<dbReference type="Proteomes" id="UP000004277">
    <property type="component" value="Unassembled WGS sequence"/>
</dbReference>
<keyword evidence="2" id="KW-1185">Reference proteome</keyword>
<organism evidence="1 2">
    <name type="scientific">Imbroritus primus</name>
    <dbReference type="NCBI Taxonomy" id="3058603"/>
    <lineage>
        <taxon>Bacteria</taxon>
        <taxon>Pseudomonadati</taxon>
        <taxon>Pseudomonadota</taxon>
        <taxon>Betaproteobacteria</taxon>
        <taxon>Burkholderiales</taxon>
        <taxon>Burkholderiaceae</taxon>
        <taxon>Imbroritus</taxon>
    </lineage>
</organism>
<dbReference type="EMBL" id="AKCV02000015">
    <property type="protein sequence ID" value="TMS58596.1"/>
    <property type="molecule type" value="Genomic_DNA"/>
</dbReference>
<proteinExistence type="predicted"/>
<sequence>MSKHPFPVSRRTFLAFSALTGMSVSLPSAFANQAYPARQVKIVVPGAPGLALDIVVRIVAEALGTKYGQAFVIENRAGAGGMIGMQAYARMQPDGYTLMAGGLGLNVLPPAVFTNLPIDIPTVFTPIAQMAESANLLVVRSDLGVNNLTELVALAKSKPGELAMGCHDRGSSMHMSYELLSQKTGTKWLYTPYKGPSEVLAGLLSGTVHAGLSSVGPFVQMIKSGRLKAIAVTTSYRQRMLPEVPTMQEAGVPGFDVGSWLSLHGLPGTPPAILEQLSRDIVEVVQQPEVRKRLELAGYTPRPLGTREFKAKLDSELARWNDVAKQAGVVMDYRTRT</sequence>
<accession>A0ACD3SQZ9</accession>
<comment type="caution">
    <text evidence="1">The sequence shown here is derived from an EMBL/GenBank/DDBJ whole genome shotgun (WGS) entry which is preliminary data.</text>
</comment>
<gene>
    <name evidence="1" type="ORF">MW7_007700</name>
</gene>
<evidence type="ECO:0000313" key="2">
    <source>
        <dbReference type="Proteomes" id="UP000004277"/>
    </source>
</evidence>
<reference evidence="1" key="1">
    <citation type="submission" date="2019-05" db="EMBL/GenBank/DDBJ databases">
        <title>Revised genome assembly of Burkholderiaceae (previously Ralstonia) sp. PBA.</title>
        <authorList>
            <person name="Gan H.M."/>
        </authorList>
    </citation>
    <scope>NUCLEOTIDE SEQUENCE</scope>
    <source>
        <strain evidence="1">PBA</strain>
    </source>
</reference>